<reference evidence="2 3" key="1">
    <citation type="submission" date="2023-02" db="EMBL/GenBank/DDBJ databases">
        <title>LHISI_Scaffold_Assembly.</title>
        <authorList>
            <person name="Stuart O.P."/>
            <person name="Cleave R."/>
            <person name="Magrath M.J.L."/>
            <person name="Mikheyev A.S."/>
        </authorList>
    </citation>
    <scope>NUCLEOTIDE SEQUENCE [LARGE SCALE GENOMIC DNA]</scope>
    <source>
        <strain evidence="2">Daus_M_001</strain>
        <tissue evidence="2">Leg muscle</tissue>
    </source>
</reference>
<feature type="compositionally biased region" description="Basic and acidic residues" evidence="1">
    <location>
        <begin position="383"/>
        <end position="404"/>
    </location>
</feature>
<gene>
    <name evidence="2" type="ORF">PR048_006387</name>
</gene>
<evidence type="ECO:0000313" key="2">
    <source>
        <dbReference type="EMBL" id="KAJ8893786.1"/>
    </source>
</evidence>
<dbReference type="EMBL" id="JARBHB010000002">
    <property type="protein sequence ID" value="KAJ8893786.1"/>
    <property type="molecule type" value="Genomic_DNA"/>
</dbReference>
<organism evidence="2 3">
    <name type="scientific">Dryococelus australis</name>
    <dbReference type="NCBI Taxonomy" id="614101"/>
    <lineage>
        <taxon>Eukaryota</taxon>
        <taxon>Metazoa</taxon>
        <taxon>Ecdysozoa</taxon>
        <taxon>Arthropoda</taxon>
        <taxon>Hexapoda</taxon>
        <taxon>Insecta</taxon>
        <taxon>Pterygota</taxon>
        <taxon>Neoptera</taxon>
        <taxon>Polyneoptera</taxon>
        <taxon>Phasmatodea</taxon>
        <taxon>Verophasmatodea</taxon>
        <taxon>Anareolatae</taxon>
        <taxon>Phasmatidae</taxon>
        <taxon>Eurycanthinae</taxon>
        <taxon>Dryococelus</taxon>
    </lineage>
</organism>
<protein>
    <submittedName>
        <fullName evidence="2">Uncharacterized protein</fullName>
    </submittedName>
</protein>
<evidence type="ECO:0000256" key="1">
    <source>
        <dbReference type="SAM" id="MobiDB-lite"/>
    </source>
</evidence>
<name>A0ABQ9IAW2_9NEOP</name>
<comment type="caution">
    <text evidence="2">The sequence shown here is derived from an EMBL/GenBank/DDBJ whole genome shotgun (WGS) entry which is preliminary data.</text>
</comment>
<sequence length="876" mass="96498">MLGWFPNKGHGRFLPNPSPIPLPCEICTISNDLAVDEALTPTTYLRAVHAALREHCTSVQSPAHSGDGALIARASVALIAPVLLSQKGDENYACRRDQRRKKHRYILSGQSACLPPWRTGFNPGRVTPDFRMWESCRTMSLVRGFSLGSPVFPALSFRRCSILTSITIIGSQDPDDKSLPNLFTSLHQYLHSGAAVANRVRFPSWSFPELERFWESCRTTGRRVFSGVSRFPLPYIPALFHYRLISPLSALKTWLLRVARISGLDSSRCYNRGSNKEGRRPTTHVLFPKTSCGRRGGDKASLQPKATGPRVAALTQGRRLAVETSAARTHASAPTPPATLRRVAGISCWLALAVTITYDFSEALRLEMRAKQGGCGAGPECKSGAEESRDPRDRSTDQSGVIRHDLHVRPLRMRNTSVKYQDKQAVECFVVITDSRVTRTVLNRLRSNHECRTPRPGSIPGRVTPDFRMWESCRTMPMVGGFSRVSPVSPVLIFRRCSILTSITLIGSQDLDVKSRPNLFSHECRTSVQVFRASLDMKSQIFYDRFLQFLLCFSEGRRLVGNDPLNPAPAILAQAWLTEMRFYSTTSSEIPASRVAFGSFCVGLALIKKETSLRGRTSQLTGGESVGFSGYNNYTNYNFYNAANSAVVRNTEIGYRAAGMCTLAHVHCCGTKSPTATGRSFNKRAVVLRLIGGARTCAISCSSGKFGLVSVNTKVTGDVCVGCEAGWLEDGQHSRVDRGPSINRRAVGGGRTYTGRATARGRPVLARGCGDHLTWRSSAADPRVNELLPANTRHRLITGPSYPAPPFPTPITFTLSRELRIQPSHAYTQSDVNTTRQLRALRLAAMVHVIRMGVSPLSLRLFSAPNTKKVSGRRVP</sequence>
<accession>A0ABQ9IAW2</accession>
<feature type="region of interest" description="Disordered" evidence="1">
    <location>
        <begin position="373"/>
        <end position="404"/>
    </location>
</feature>
<dbReference type="Proteomes" id="UP001159363">
    <property type="component" value="Chromosome 2"/>
</dbReference>
<feature type="region of interest" description="Disordered" evidence="1">
    <location>
        <begin position="290"/>
        <end position="309"/>
    </location>
</feature>
<proteinExistence type="predicted"/>
<evidence type="ECO:0000313" key="3">
    <source>
        <dbReference type="Proteomes" id="UP001159363"/>
    </source>
</evidence>
<keyword evidence="3" id="KW-1185">Reference proteome</keyword>